<organism evidence="1">
    <name type="scientific">marine sediment metagenome</name>
    <dbReference type="NCBI Taxonomy" id="412755"/>
    <lineage>
        <taxon>unclassified sequences</taxon>
        <taxon>metagenomes</taxon>
        <taxon>ecological metagenomes</taxon>
    </lineage>
</organism>
<name>A0A0F8Z807_9ZZZZ</name>
<proteinExistence type="predicted"/>
<gene>
    <name evidence="1" type="ORF">LCGC14_2728640</name>
</gene>
<sequence length="143" mass="15280">MSVTTTLSNHFKKENMEGHVPFVSGEFKMILMNTTFSFNPDTHAGYSDVSGEELVLSGEGPDTGYQGPVALTSGELTEDDTNNRGRATWADVQFDAIGDDMDPTGGAVLYSGEVVVAGIDFGEDYTVNDGSSLIMQAVAVNLW</sequence>
<reference evidence="1" key="1">
    <citation type="journal article" date="2015" name="Nature">
        <title>Complex archaea that bridge the gap between prokaryotes and eukaryotes.</title>
        <authorList>
            <person name="Spang A."/>
            <person name="Saw J.H."/>
            <person name="Jorgensen S.L."/>
            <person name="Zaremba-Niedzwiedzka K."/>
            <person name="Martijn J."/>
            <person name="Lind A.E."/>
            <person name="van Eijk R."/>
            <person name="Schleper C."/>
            <person name="Guy L."/>
            <person name="Ettema T.J."/>
        </authorList>
    </citation>
    <scope>NUCLEOTIDE SEQUENCE</scope>
</reference>
<accession>A0A0F8Z807</accession>
<comment type="caution">
    <text evidence="1">The sequence shown here is derived from an EMBL/GenBank/DDBJ whole genome shotgun (WGS) entry which is preliminary data.</text>
</comment>
<protein>
    <submittedName>
        <fullName evidence="1">Uncharacterized protein</fullName>
    </submittedName>
</protein>
<dbReference type="AlphaFoldDB" id="A0A0F8Z807"/>
<dbReference type="EMBL" id="LAZR01049336">
    <property type="protein sequence ID" value="KKK89882.1"/>
    <property type="molecule type" value="Genomic_DNA"/>
</dbReference>
<evidence type="ECO:0000313" key="1">
    <source>
        <dbReference type="EMBL" id="KKK89882.1"/>
    </source>
</evidence>